<name>A0ABT3L3T0_9CYAN</name>
<dbReference type="EMBL" id="JAIHOM010000029">
    <property type="protein sequence ID" value="MCW6036156.1"/>
    <property type="molecule type" value="Genomic_DNA"/>
</dbReference>
<protein>
    <submittedName>
        <fullName evidence="1">Uncharacterized protein</fullName>
    </submittedName>
</protein>
<dbReference type="RefSeq" id="WP_265263897.1">
    <property type="nucleotide sequence ID" value="NZ_JAIHOM010000029.1"/>
</dbReference>
<evidence type="ECO:0000313" key="2">
    <source>
        <dbReference type="Proteomes" id="UP001526426"/>
    </source>
</evidence>
<gene>
    <name evidence="1" type="ORF">K4A83_07705</name>
</gene>
<accession>A0ABT3L3T0</accession>
<dbReference type="Proteomes" id="UP001526426">
    <property type="component" value="Unassembled WGS sequence"/>
</dbReference>
<evidence type="ECO:0000313" key="1">
    <source>
        <dbReference type="EMBL" id="MCW6036156.1"/>
    </source>
</evidence>
<proteinExistence type="predicted"/>
<keyword evidence="2" id="KW-1185">Reference proteome</keyword>
<organism evidence="1 2">
    <name type="scientific">Spirulina subsalsa FACHB-351</name>
    <dbReference type="NCBI Taxonomy" id="234711"/>
    <lineage>
        <taxon>Bacteria</taxon>
        <taxon>Bacillati</taxon>
        <taxon>Cyanobacteriota</taxon>
        <taxon>Cyanophyceae</taxon>
        <taxon>Spirulinales</taxon>
        <taxon>Spirulinaceae</taxon>
        <taxon>Spirulina</taxon>
    </lineage>
</organism>
<comment type="caution">
    <text evidence="1">The sequence shown here is derived from an EMBL/GenBank/DDBJ whole genome shotgun (WGS) entry which is preliminary data.</text>
</comment>
<sequence length="108" mass="12073">MSDIFIMVRNQSNNALTSIGGIPFVTMLEQTGIILGTETVDLVYADAGFDDLPQGQYTVIVTHEKVTPQWVKQDVVIQDIDDVVLLTFIYCEPERILQGVKATTEKRL</sequence>
<reference evidence="1 2" key="1">
    <citation type="submission" date="2021-08" db="EMBL/GenBank/DDBJ databases">
        <title>Draft genome sequence of Spirulina subsalsa with high tolerance to salinity and hype-accumulation of phycocyanin.</title>
        <authorList>
            <person name="Pei H."/>
            <person name="Jiang L."/>
        </authorList>
    </citation>
    <scope>NUCLEOTIDE SEQUENCE [LARGE SCALE GENOMIC DNA]</scope>
    <source>
        <strain evidence="1 2">FACHB-351</strain>
    </source>
</reference>